<dbReference type="EMBL" id="JANPWB010000001">
    <property type="protein sequence ID" value="KAJ1212868.1"/>
    <property type="molecule type" value="Genomic_DNA"/>
</dbReference>
<organism evidence="3 4">
    <name type="scientific">Pleurodeles waltl</name>
    <name type="common">Iberian ribbed newt</name>
    <dbReference type="NCBI Taxonomy" id="8319"/>
    <lineage>
        <taxon>Eukaryota</taxon>
        <taxon>Metazoa</taxon>
        <taxon>Chordata</taxon>
        <taxon>Craniata</taxon>
        <taxon>Vertebrata</taxon>
        <taxon>Euteleostomi</taxon>
        <taxon>Amphibia</taxon>
        <taxon>Batrachia</taxon>
        <taxon>Caudata</taxon>
        <taxon>Salamandroidea</taxon>
        <taxon>Salamandridae</taxon>
        <taxon>Pleurodelinae</taxon>
        <taxon>Pleurodeles</taxon>
    </lineage>
</organism>
<evidence type="ECO:0000256" key="1">
    <source>
        <dbReference type="SAM" id="Coils"/>
    </source>
</evidence>
<proteinExistence type="predicted"/>
<sequence length="659" mass="72879">MMMKPYANWEEFLMPAPISIAILGELAAISSGQGDFSINLNPPKNGFKYMKYPESFSASLMQVCNTAWFAFNTANKNMDQIRLLTSQIPRANTQIVKTLSQPIKIVDAFLPKQMNSLLFLATECTNLAKAVESGFQDAIHLIQEVLEACQNSKGGYEKKLTDVKIALEQLTLREASANKSLQMAEEFKKNTQEQLQDATKAYKTAMDKIPSAWEVMGMNIVGSLFETVSTVASAVVASKTGVKIDQNKKDSNKGSAASENEVKADTSAIMSTNNICAKSARVKALADSLKFVLQSNQQSINMKLVYDEKNQKVLTNYPKSNIVTLMSEIENEAPCEAQTKVKSFLQPAIEVCEELEKAATSEGTTEMTLKNIVEKIKSLYARASQFEMFCSRKTNAPPVQVKPPQMARSGGSGAAGSEAADRAQATANMAKQQLEKTQDIYQQSFENLKKENEKLTAILVEMRSFKVEEIDFTRAKNMLIKGLDALARVREQWEKMIRFFQMISNLIESCLATSVKDLVETSKSAQTLPNYSTDDFVKDLLYNQAFKASNIANLVNMISSTYCEVSQRYLMDRVSALGRLISMNPSNPEFLIERQKLQAGCTEAQKSIQALVISKKQEFDQSVEARVNAINCQLGAAIRALPEAEKKANGEAGKEGANP</sequence>
<keyword evidence="4" id="KW-1185">Reference proteome</keyword>
<feature type="region of interest" description="Disordered" evidence="2">
    <location>
        <begin position="397"/>
        <end position="422"/>
    </location>
</feature>
<feature type="coiled-coil region" evidence="1">
    <location>
        <begin position="181"/>
        <end position="208"/>
    </location>
</feature>
<evidence type="ECO:0000313" key="3">
    <source>
        <dbReference type="EMBL" id="KAJ1212868.1"/>
    </source>
</evidence>
<evidence type="ECO:0000313" key="4">
    <source>
        <dbReference type="Proteomes" id="UP001066276"/>
    </source>
</evidence>
<keyword evidence="1" id="KW-0175">Coiled coil</keyword>
<name>A0AAV7WFQ5_PLEWA</name>
<dbReference type="PANTHER" id="PTHR33488">
    <property type="entry name" value="ZGC:162509"/>
    <property type="match status" value="1"/>
</dbReference>
<comment type="caution">
    <text evidence="3">The sequence shown here is derived from an EMBL/GenBank/DDBJ whole genome shotgun (WGS) entry which is preliminary data.</text>
</comment>
<dbReference type="PANTHER" id="PTHR33488:SF2">
    <property type="entry name" value="EARLY ENDOSOME ANTIGEN 1-LIKE"/>
    <property type="match status" value="1"/>
</dbReference>
<evidence type="ECO:0000256" key="2">
    <source>
        <dbReference type="SAM" id="MobiDB-lite"/>
    </source>
</evidence>
<gene>
    <name evidence="3" type="ORF">NDU88_000512</name>
</gene>
<accession>A0AAV7WFQ5</accession>
<protein>
    <submittedName>
        <fullName evidence="3">Uncharacterized protein</fullName>
    </submittedName>
</protein>
<dbReference type="AlphaFoldDB" id="A0AAV7WFQ5"/>
<dbReference type="Proteomes" id="UP001066276">
    <property type="component" value="Chromosome 1_1"/>
</dbReference>
<reference evidence="3" key="1">
    <citation type="journal article" date="2022" name="bioRxiv">
        <title>Sequencing and chromosome-scale assembly of the giantPleurodeles waltlgenome.</title>
        <authorList>
            <person name="Brown T."/>
            <person name="Elewa A."/>
            <person name="Iarovenko S."/>
            <person name="Subramanian E."/>
            <person name="Araus A.J."/>
            <person name="Petzold A."/>
            <person name="Susuki M."/>
            <person name="Suzuki K.-i.T."/>
            <person name="Hayashi T."/>
            <person name="Toyoda A."/>
            <person name="Oliveira C."/>
            <person name="Osipova E."/>
            <person name="Leigh N.D."/>
            <person name="Simon A."/>
            <person name="Yun M.H."/>
        </authorList>
    </citation>
    <scope>NUCLEOTIDE SEQUENCE</scope>
    <source>
        <strain evidence="3">20211129_DDA</strain>
        <tissue evidence="3">Liver</tissue>
    </source>
</reference>